<dbReference type="EC" id="4.3.1.12" evidence="1"/>
<dbReference type="RefSeq" id="WP_184076026.1">
    <property type="nucleotide sequence ID" value="NZ_JACHDS010000001.1"/>
</dbReference>
<dbReference type="Gene3D" id="3.40.50.720">
    <property type="entry name" value="NAD(P)-binding Rossmann-like Domain"/>
    <property type="match status" value="1"/>
</dbReference>
<name>A0A7W9YIG0_9ACTN</name>
<dbReference type="InterPro" id="IPR036291">
    <property type="entry name" value="NAD(P)-bd_dom_sf"/>
</dbReference>
<reference evidence="1 2" key="1">
    <citation type="submission" date="2020-08" db="EMBL/GenBank/DDBJ databases">
        <title>Sequencing the genomes of 1000 actinobacteria strains.</title>
        <authorList>
            <person name="Klenk H.-P."/>
        </authorList>
    </citation>
    <scope>NUCLEOTIDE SEQUENCE [LARGE SCALE GENOMIC DNA]</scope>
    <source>
        <strain evidence="1 2">DSM 46659</strain>
    </source>
</reference>
<sequence length="323" mass="33719">MTLILGRSDLLGVLDTHTCLDRLWSGFTAEPGAIEGRRVRTDLPGPGTAVALLPGLLPDVPAYTVKVNAGFPDARPAVRGVVCLHDLAGGELLALLDSATLTAWRTGLAAALGTHSLARYDADVLGIVGCGAQAGMFTRGLVGLRPISELVVTDIDRERADAFAGRCSTEFGVPVRIADDAPAVAAQADIVLTATWSRRPLLDLHDARPGAHYTALGSDEPGRAELSADLLRAARVIVDDPGLALSGGPVGGTALDRSDIDGTLRDILTGALAARESADTVTVYAPVGLAWQDLALAWLAYRAAEEADASRGDRVGTRFEFLE</sequence>
<comment type="caution">
    <text evidence="1">The sequence shown here is derived from an EMBL/GenBank/DDBJ whole genome shotgun (WGS) entry which is preliminary data.</text>
</comment>
<gene>
    <name evidence="1" type="ORF">HNR23_002839</name>
</gene>
<dbReference type="PANTHER" id="PTHR13812">
    <property type="entry name" value="KETIMINE REDUCTASE MU-CRYSTALLIN"/>
    <property type="match status" value="1"/>
</dbReference>
<dbReference type="InterPro" id="IPR023401">
    <property type="entry name" value="ODC_N"/>
</dbReference>
<keyword evidence="1" id="KW-0456">Lyase</keyword>
<dbReference type="SUPFAM" id="SSF51735">
    <property type="entry name" value="NAD(P)-binding Rossmann-fold domains"/>
    <property type="match status" value="1"/>
</dbReference>
<proteinExistence type="predicted"/>
<dbReference type="GO" id="GO:0008473">
    <property type="term" value="F:ornithine cyclodeaminase activity"/>
    <property type="evidence" value="ECO:0007669"/>
    <property type="project" value="UniProtKB-EC"/>
</dbReference>
<dbReference type="EMBL" id="JACHDS010000001">
    <property type="protein sequence ID" value="MBB6172779.1"/>
    <property type="molecule type" value="Genomic_DNA"/>
</dbReference>
<evidence type="ECO:0000313" key="1">
    <source>
        <dbReference type="EMBL" id="MBB6172779.1"/>
    </source>
</evidence>
<organism evidence="1 2">
    <name type="scientific">Nocardiopsis mwathae</name>
    <dbReference type="NCBI Taxonomy" id="1472723"/>
    <lineage>
        <taxon>Bacteria</taxon>
        <taxon>Bacillati</taxon>
        <taxon>Actinomycetota</taxon>
        <taxon>Actinomycetes</taxon>
        <taxon>Streptosporangiales</taxon>
        <taxon>Nocardiopsidaceae</taxon>
        <taxon>Nocardiopsis</taxon>
    </lineage>
</organism>
<dbReference type="InterPro" id="IPR003462">
    <property type="entry name" value="ODC_Mu_crystall"/>
</dbReference>
<dbReference type="Pfam" id="PF02423">
    <property type="entry name" value="OCD_Mu_crystall"/>
    <property type="match status" value="1"/>
</dbReference>
<accession>A0A7W9YIG0</accession>
<dbReference type="GO" id="GO:0005737">
    <property type="term" value="C:cytoplasm"/>
    <property type="evidence" value="ECO:0007669"/>
    <property type="project" value="TreeGrafter"/>
</dbReference>
<keyword evidence="2" id="KW-1185">Reference proteome</keyword>
<evidence type="ECO:0000313" key="2">
    <source>
        <dbReference type="Proteomes" id="UP000546642"/>
    </source>
</evidence>
<dbReference type="PANTHER" id="PTHR13812:SF19">
    <property type="entry name" value="KETIMINE REDUCTASE MU-CRYSTALLIN"/>
    <property type="match status" value="1"/>
</dbReference>
<dbReference type="PIRSF" id="PIRSF001439">
    <property type="entry name" value="CryM"/>
    <property type="match status" value="1"/>
</dbReference>
<protein>
    <submittedName>
        <fullName evidence="1">Ornithine cyclodeaminase</fullName>
        <ecNumber evidence="1">4.3.1.12</ecNumber>
    </submittedName>
</protein>
<dbReference type="Proteomes" id="UP000546642">
    <property type="component" value="Unassembled WGS sequence"/>
</dbReference>
<dbReference type="AlphaFoldDB" id="A0A7W9YIG0"/>
<dbReference type="Gene3D" id="3.30.1780.10">
    <property type="entry name" value="ornithine cyclodeaminase, domain 1"/>
    <property type="match status" value="1"/>
</dbReference>